<keyword evidence="3" id="KW-0539">Nucleus</keyword>
<dbReference type="SMART" id="SM00906">
    <property type="entry name" value="Fungal_trans"/>
    <property type="match status" value="1"/>
</dbReference>
<dbReference type="Proteomes" id="UP001201262">
    <property type="component" value="Unassembled WGS sequence"/>
</dbReference>
<proteinExistence type="predicted"/>
<dbReference type="GO" id="GO:0000435">
    <property type="term" value="P:positive regulation of transcription from RNA polymerase II promoter by galactose"/>
    <property type="evidence" value="ECO:0007669"/>
    <property type="project" value="TreeGrafter"/>
</dbReference>
<evidence type="ECO:0000256" key="2">
    <source>
        <dbReference type="ARBA" id="ARBA00023163"/>
    </source>
</evidence>
<keyword evidence="1" id="KW-0805">Transcription regulation</keyword>
<name>A0AAD4PY65_9EURO</name>
<evidence type="ECO:0000256" key="3">
    <source>
        <dbReference type="ARBA" id="ARBA00023242"/>
    </source>
</evidence>
<reference evidence="5" key="1">
    <citation type="submission" date="2021-12" db="EMBL/GenBank/DDBJ databases">
        <title>Convergent genome expansion in fungi linked to evolution of root-endophyte symbiosis.</title>
        <authorList>
            <consortium name="DOE Joint Genome Institute"/>
            <person name="Ke Y.-H."/>
            <person name="Bonito G."/>
            <person name="Liao H.-L."/>
            <person name="Looney B."/>
            <person name="Rojas-Flechas A."/>
            <person name="Nash J."/>
            <person name="Hameed K."/>
            <person name="Schadt C."/>
            <person name="Martin F."/>
            <person name="Crous P.W."/>
            <person name="Miettinen O."/>
            <person name="Magnuson J.K."/>
            <person name="Labbe J."/>
            <person name="Jacobson D."/>
            <person name="Doktycz M.J."/>
            <person name="Veneault-Fourrey C."/>
            <person name="Kuo A."/>
            <person name="Mondo S."/>
            <person name="Calhoun S."/>
            <person name="Riley R."/>
            <person name="Ohm R."/>
            <person name="LaButti K."/>
            <person name="Andreopoulos B."/>
            <person name="Pangilinan J."/>
            <person name="Nolan M."/>
            <person name="Tritt A."/>
            <person name="Clum A."/>
            <person name="Lipzen A."/>
            <person name="Daum C."/>
            <person name="Barry K."/>
            <person name="Grigoriev I.V."/>
            <person name="Vilgalys R."/>
        </authorList>
    </citation>
    <scope>NUCLEOTIDE SEQUENCE</scope>
    <source>
        <strain evidence="5">PMI_201</strain>
    </source>
</reference>
<dbReference type="PANTHER" id="PTHR47424">
    <property type="entry name" value="REGULATORY PROTEIN GAL4"/>
    <property type="match status" value="1"/>
</dbReference>
<dbReference type="GO" id="GO:0000981">
    <property type="term" value="F:DNA-binding transcription factor activity, RNA polymerase II-specific"/>
    <property type="evidence" value="ECO:0007669"/>
    <property type="project" value="TreeGrafter"/>
</dbReference>
<feature type="domain" description="Xylanolytic transcriptional activator regulatory" evidence="4">
    <location>
        <begin position="187"/>
        <end position="262"/>
    </location>
</feature>
<dbReference type="InterPro" id="IPR007219">
    <property type="entry name" value="XnlR_reg_dom"/>
</dbReference>
<keyword evidence="2" id="KW-0804">Transcription</keyword>
<dbReference type="GO" id="GO:0006351">
    <property type="term" value="P:DNA-templated transcription"/>
    <property type="evidence" value="ECO:0007669"/>
    <property type="project" value="InterPro"/>
</dbReference>
<dbReference type="EMBL" id="JAJTJA010000004">
    <property type="protein sequence ID" value="KAH8700820.1"/>
    <property type="molecule type" value="Genomic_DNA"/>
</dbReference>
<gene>
    <name evidence="5" type="ORF">BGW36DRAFT_338677</name>
</gene>
<dbReference type="AlphaFoldDB" id="A0AAD4PY65"/>
<dbReference type="GO" id="GO:0008270">
    <property type="term" value="F:zinc ion binding"/>
    <property type="evidence" value="ECO:0007669"/>
    <property type="project" value="InterPro"/>
</dbReference>
<dbReference type="CDD" id="cd12148">
    <property type="entry name" value="fungal_TF_MHR"/>
    <property type="match status" value="1"/>
</dbReference>
<protein>
    <submittedName>
        <fullName evidence="5">Fungal-specific transcription factor domain-containing protein</fullName>
    </submittedName>
</protein>
<dbReference type="GO" id="GO:0000978">
    <property type="term" value="F:RNA polymerase II cis-regulatory region sequence-specific DNA binding"/>
    <property type="evidence" value="ECO:0007669"/>
    <property type="project" value="TreeGrafter"/>
</dbReference>
<dbReference type="GO" id="GO:0005634">
    <property type="term" value="C:nucleus"/>
    <property type="evidence" value="ECO:0007669"/>
    <property type="project" value="TreeGrafter"/>
</dbReference>
<comment type="caution">
    <text evidence="5">The sequence shown here is derived from an EMBL/GenBank/DDBJ whole genome shotgun (WGS) entry which is preliminary data.</text>
</comment>
<keyword evidence="6" id="KW-1185">Reference proteome</keyword>
<organism evidence="5 6">
    <name type="scientific">Talaromyces proteolyticus</name>
    <dbReference type="NCBI Taxonomy" id="1131652"/>
    <lineage>
        <taxon>Eukaryota</taxon>
        <taxon>Fungi</taxon>
        <taxon>Dikarya</taxon>
        <taxon>Ascomycota</taxon>
        <taxon>Pezizomycotina</taxon>
        <taxon>Eurotiomycetes</taxon>
        <taxon>Eurotiomycetidae</taxon>
        <taxon>Eurotiales</taxon>
        <taxon>Trichocomaceae</taxon>
        <taxon>Talaromyces</taxon>
        <taxon>Talaromyces sect. Bacilispori</taxon>
    </lineage>
</organism>
<sequence>MGKIDNGLPTHAIFGTSSVANFMRQVQATVDAKISSINGTPAPRHSITSHSLSSFDSTESRVYPEYVLPPRRTADRLLDTYWTKVHNLYPFIHRQSFIRSYQRLWTGDQPESDSPTFPCLLNIVFALASQLSEDSSPAKREALSNEYYKIAKRTLQPVLLDGSSFETIQILLLMAQYLQSTNSRDRCWIVVGLAIRLAQSLGLHFPETSANLPRQVDREMARRVWHGCVMMDRILSMTFGRPLTISRAIASAVPLPAPIDDEYLLESAETFGEQRAGMPSQIEFFIQTVKLYGMLDDILLSLYSPNSDSATLYGKLQCWDNNSIFRVEAGLSRWKKEIPSCLQFNGQNEVSKLGSVFHRQSNVLQARYLHLRILLFRPVFTFFQDRDTTWAELFSDAFLQYSVAQQCVVQCIKAAQQLVELIHSNLQQDGSMGPLPAWWYNVFYIYTAATVMTATRLYPSVATDIDESLLTQSWNCALETLRAYQEYSRSAKRCLVTLEVLHEKVVGGIQAQNEEATEPTKSSRLDPWLDVNSTQQLRPNDAPEIQDLGDLGTTFDIMDMAWLDSTPFDLESYSWNTY</sequence>
<dbReference type="RefSeq" id="XP_046074526.1">
    <property type="nucleotide sequence ID" value="XM_046213019.1"/>
</dbReference>
<evidence type="ECO:0000313" key="6">
    <source>
        <dbReference type="Proteomes" id="UP001201262"/>
    </source>
</evidence>
<dbReference type="GeneID" id="70243306"/>
<evidence type="ECO:0000259" key="4">
    <source>
        <dbReference type="SMART" id="SM00906"/>
    </source>
</evidence>
<evidence type="ECO:0000256" key="1">
    <source>
        <dbReference type="ARBA" id="ARBA00023015"/>
    </source>
</evidence>
<evidence type="ECO:0000313" key="5">
    <source>
        <dbReference type="EMBL" id="KAH8700820.1"/>
    </source>
</evidence>
<dbReference type="Pfam" id="PF04082">
    <property type="entry name" value="Fungal_trans"/>
    <property type="match status" value="1"/>
</dbReference>
<dbReference type="PANTHER" id="PTHR47424:SF4">
    <property type="entry name" value="ZN(II)2CYS6 TRANSCRIPTION FACTOR (EUROFUNG)"/>
    <property type="match status" value="1"/>
</dbReference>
<dbReference type="InterPro" id="IPR051127">
    <property type="entry name" value="Fungal_SecMet_Regulators"/>
</dbReference>
<accession>A0AAD4PY65</accession>